<dbReference type="Gene3D" id="1.10.510.10">
    <property type="entry name" value="Transferase(Phosphotransferase) domain 1"/>
    <property type="match status" value="1"/>
</dbReference>
<feature type="domain" description="Protein kinase" evidence="7">
    <location>
        <begin position="225"/>
        <end position="496"/>
    </location>
</feature>
<dbReference type="SUPFAM" id="SSF56112">
    <property type="entry name" value="Protein kinase-like (PK-like)"/>
    <property type="match status" value="1"/>
</dbReference>
<feature type="binding site" evidence="4">
    <location>
        <position position="252"/>
    </location>
    <ligand>
        <name>ATP</name>
        <dbReference type="ChEBI" id="CHEBI:30616"/>
    </ligand>
</feature>
<dbReference type="Pfam" id="PF00069">
    <property type="entry name" value="Pkinase"/>
    <property type="match status" value="1"/>
</dbReference>
<dbReference type="Gene3D" id="3.30.200.20">
    <property type="entry name" value="Phosphorylase Kinase, domain 1"/>
    <property type="match status" value="1"/>
</dbReference>
<proteinExistence type="inferred from homology"/>
<reference evidence="8" key="1">
    <citation type="submission" date="2023-03" db="EMBL/GenBank/DDBJ databases">
        <title>Massive genome expansion in bonnet fungi (Mycena s.s.) driven by repeated elements and novel gene families across ecological guilds.</title>
        <authorList>
            <consortium name="Lawrence Berkeley National Laboratory"/>
            <person name="Harder C.B."/>
            <person name="Miyauchi S."/>
            <person name="Viragh M."/>
            <person name="Kuo A."/>
            <person name="Thoen E."/>
            <person name="Andreopoulos B."/>
            <person name="Lu D."/>
            <person name="Skrede I."/>
            <person name="Drula E."/>
            <person name="Henrissat B."/>
            <person name="Morin E."/>
            <person name="Kohler A."/>
            <person name="Barry K."/>
            <person name="LaButti K."/>
            <person name="Morin E."/>
            <person name="Salamov A."/>
            <person name="Lipzen A."/>
            <person name="Mereny Z."/>
            <person name="Hegedus B."/>
            <person name="Baldrian P."/>
            <person name="Stursova M."/>
            <person name="Weitz H."/>
            <person name="Taylor A."/>
            <person name="Grigoriev I.V."/>
            <person name="Nagy L.G."/>
            <person name="Martin F."/>
            <person name="Kauserud H."/>
        </authorList>
    </citation>
    <scope>NUCLEOTIDE SEQUENCE</scope>
    <source>
        <strain evidence="8">9284</strain>
    </source>
</reference>
<dbReference type="InterPro" id="IPR000719">
    <property type="entry name" value="Prot_kinase_dom"/>
</dbReference>
<dbReference type="PROSITE" id="PS00108">
    <property type="entry name" value="PROTEIN_KINASE_ST"/>
    <property type="match status" value="1"/>
</dbReference>
<dbReference type="PROSITE" id="PS50006">
    <property type="entry name" value="FHA_DOMAIN"/>
    <property type="match status" value="2"/>
</dbReference>
<dbReference type="AlphaFoldDB" id="A0AAD7BAA8"/>
<name>A0AAD7BAA8_9AGAR</name>
<comment type="caution">
    <text evidence="8">The sequence shown here is derived from an EMBL/GenBank/DDBJ whole genome shotgun (WGS) entry which is preliminary data.</text>
</comment>
<dbReference type="Gene3D" id="2.60.200.20">
    <property type="match status" value="2"/>
</dbReference>
<evidence type="ECO:0000256" key="1">
    <source>
        <dbReference type="ARBA" id="ARBA00005575"/>
    </source>
</evidence>
<organism evidence="8 9">
    <name type="scientific">Roridomyces roridus</name>
    <dbReference type="NCBI Taxonomy" id="1738132"/>
    <lineage>
        <taxon>Eukaryota</taxon>
        <taxon>Fungi</taxon>
        <taxon>Dikarya</taxon>
        <taxon>Basidiomycota</taxon>
        <taxon>Agaricomycotina</taxon>
        <taxon>Agaricomycetes</taxon>
        <taxon>Agaricomycetidae</taxon>
        <taxon>Agaricales</taxon>
        <taxon>Marasmiineae</taxon>
        <taxon>Mycenaceae</taxon>
        <taxon>Roridomyces</taxon>
    </lineage>
</organism>
<dbReference type="Proteomes" id="UP001221142">
    <property type="component" value="Unassembled WGS sequence"/>
</dbReference>
<feature type="domain" description="FHA" evidence="6">
    <location>
        <begin position="557"/>
        <end position="626"/>
    </location>
</feature>
<dbReference type="PROSITE" id="PS00107">
    <property type="entry name" value="PROTEIN_KINASE_ATP"/>
    <property type="match status" value="1"/>
</dbReference>
<dbReference type="PANTHER" id="PTHR44329:SF298">
    <property type="entry name" value="MIXED LINEAGE KINASE DOMAIN-LIKE PROTEIN"/>
    <property type="match status" value="1"/>
</dbReference>
<sequence length="841" mass="92932">MVVEAVLHAVLANQPVPGLALAFHTMQFIVKGIYKAGQSRGQIEELAKSVASLLLSLDAEFKAARLDESTSAEALLDLKSLLKDIQKFVQKEQDRGFFVALLHQDARISGIDGFYRRIGTLISALWNVQTALNNDRKARKADGDALNRRLKNMERNQAELKRVLDVNQDNMMAMMVSIERKLASQNVKRMPSVQQTFYGHALQYLTVLSGQQVKVEDWMITPFDVDFGKEVGSGGFGKVYRGTWNHTEVAIKVVRNGAGVTPRAEVLRSEIEIWSTLRHPHILQFLGANTLDEHPFIVTPYLPGTARQLLQKSPEYDPVYLLRDIALGLEYLHGHPRTICHGDLKGVNVLVDHSNRAVLCDFGLARVKADVTSRTAPEHGRPICGSRNWMAPELFTGVPHSTRSDMYAFGMTIFDLYADEDPLCPHPTPRFCGTDFSEGPQAFQTDQHPAVDGLDVVNVISHLITEMSSRSVNSSRSHADAVPNIPAADAVVKPAIAAPIIAPPIVRQSSAAKSNVLRLTSDLRYIRFVPIQGPIPFNGSFVHGPVVCKLGEGLTPISFGRTRTYTSDLTGISMGVMKNQQNTDQNSWYREEISPLHAEICAVPGPRFLIRDTNSSTGTSVNGSRLSTFSLARELHNGDTVQFGRGVHSIIMRVELQQPVHGQKMRAELYGPMQPPLDPKTQDLQNAPLEMEASLGDSIFLQLIEKTTPNSTKPTFGSVLCRIVEDAPSLHIRRWDPATQAHEGIFFDSPTLSRDHARLKFQGGPLLIRDTHSRNGTFLNGTKVSKETWSNVNDGDVLELQDPADRQKGRQGVLVTVRTWELAGLALTVLIGQQEESGGDM</sequence>
<dbReference type="SUPFAM" id="SSF49879">
    <property type="entry name" value="SMAD/FHA domain"/>
    <property type="match status" value="2"/>
</dbReference>
<dbReference type="InterPro" id="IPR017441">
    <property type="entry name" value="Protein_kinase_ATP_BS"/>
</dbReference>
<dbReference type="Pfam" id="PF00498">
    <property type="entry name" value="FHA"/>
    <property type="match status" value="2"/>
</dbReference>
<keyword evidence="2 4" id="KW-0547">Nucleotide-binding</keyword>
<dbReference type="PANTHER" id="PTHR44329">
    <property type="entry name" value="SERINE/THREONINE-PROTEIN KINASE TNNI3K-RELATED"/>
    <property type="match status" value="1"/>
</dbReference>
<evidence type="ECO:0000313" key="9">
    <source>
        <dbReference type="Proteomes" id="UP001221142"/>
    </source>
</evidence>
<evidence type="ECO:0000256" key="2">
    <source>
        <dbReference type="ARBA" id="ARBA00022741"/>
    </source>
</evidence>
<evidence type="ECO:0000256" key="3">
    <source>
        <dbReference type="ARBA" id="ARBA00022840"/>
    </source>
</evidence>
<dbReference type="InterPro" id="IPR000253">
    <property type="entry name" value="FHA_dom"/>
</dbReference>
<protein>
    <submittedName>
        <fullName evidence="8">Uncharacterized protein</fullName>
    </submittedName>
</protein>
<evidence type="ECO:0000256" key="5">
    <source>
        <dbReference type="SAM" id="Coils"/>
    </source>
</evidence>
<evidence type="ECO:0000256" key="4">
    <source>
        <dbReference type="PROSITE-ProRule" id="PRU10141"/>
    </source>
</evidence>
<dbReference type="InterPro" id="IPR008984">
    <property type="entry name" value="SMAD_FHA_dom_sf"/>
</dbReference>
<feature type="coiled-coil region" evidence="5">
    <location>
        <begin position="143"/>
        <end position="170"/>
    </location>
</feature>
<evidence type="ECO:0000259" key="6">
    <source>
        <dbReference type="PROSITE" id="PS50006"/>
    </source>
</evidence>
<keyword evidence="3 4" id="KW-0067">ATP-binding</keyword>
<evidence type="ECO:0000259" key="7">
    <source>
        <dbReference type="PROSITE" id="PS50011"/>
    </source>
</evidence>
<dbReference type="InterPro" id="IPR051681">
    <property type="entry name" value="Ser/Thr_Kinases-Pseudokinases"/>
</dbReference>
<dbReference type="EMBL" id="JARKIF010000024">
    <property type="protein sequence ID" value="KAJ7615435.1"/>
    <property type="molecule type" value="Genomic_DNA"/>
</dbReference>
<evidence type="ECO:0000313" key="8">
    <source>
        <dbReference type="EMBL" id="KAJ7615435.1"/>
    </source>
</evidence>
<feature type="domain" description="FHA" evidence="6">
    <location>
        <begin position="730"/>
        <end position="784"/>
    </location>
</feature>
<keyword evidence="5" id="KW-0175">Coiled coil</keyword>
<dbReference type="SMART" id="SM00220">
    <property type="entry name" value="S_TKc"/>
    <property type="match status" value="1"/>
</dbReference>
<dbReference type="GO" id="GO:0005524">
    <property type="term" value="F:ATP binding"/>
    <property type="evidence" value="ECO:0007669"/>
    <property type="project" value="UniProtKB-UniRule"/>
</dbReference>
<keyword evidence="9" id="KW-1185">Reference proteome</keyword>
<dbReference type="SMART" id="SM00240">
    <property type="entry name" value="FHA"/>
    <property type="match status" value="2"/>
</dbReference>
<dbReference type="InterPro" id="IPR011009">
    <property type="entry name" value="Kinase-like_dom_sf"/>
</dbReference>
<gene>
    <name evidence="8" type="ORF">FB45DRAFT_1108090</name>
</gene>
<dbReference type="InterPro" id="IPR008271">
    <property type="entry name" value="Ser/Thr_kinase_AS"/>
</dbReference>
<dbReference type="GO" id="GO:0004674">
    <property type="term" value="F:protein serine/threonine kinase activity"/>
    <property type="evidence" value="ECO:0007669"/>
    <property type="project" value="TreeGrafter"/>
</dbReference>
<accession>A0AAD7BAA8</accession>
<comment type="similarity">
    <text evidence="1">Belongs to the protein kinase superfamily. CAMK Ser/Thr protein kinase family. CHEK2 subfamily.</text>
</comment>
<dbReference type="PROSITE" id="PS50011">
    <property type="entry name" value="PROTEIN_KINASE_DOM"/>
    <property type="match status" value="1"/>
</dbReference>